<evidence type="ECO:0000313" key="3">
    <source>
        <dbReference type="EMBL" id="ACV31387.1"/>
    </source>
</evidence>
<dbReference type="CDD" id="cd00667">
    <property type="entry name" value="ring_hydroxylating_dioxygenases_beta"/>
    <property type="match status" value="1"/>
</dbReference>
<gene>
    <name evidence="3" type="primary">xylY</name>
</gene>
<dbReference type="InterPro" id="IPR000391">
    <property type="entry name" value="Rng_hydr_dOase-bsu"/>
</dbReference>
<dbReference type="GO" id="GO:0019380">
    <property type="term" value="P:3-phenylpropionate catabolic process"/>
    <property type="evidence" value="ECO:0007669"/>
    <property type="project" value="TreeGrafter"/>
</dbReference>
<reference evidence="3" key="1">
    <citation type="submission" date="2009-07" db="EMBL/GenBank/DDBJ databases">
        <title>Isolation and characterization of plychlorinated biphenyl degrading psychrotrophs for in situ bioremediation of polluted soil.</title>
        <authorList>
            <person name="Ren H."/>
            <person name="Zhang L."/>
            <person name="Lu Y."/>
            <person name="Hao D."/>
            <person name="Liu N."/>
        </authorList>
    </citation>
    <scope>NUCLEOTIDE SEQUENCE</scope>
    <source>
        <strain evidence="3">DN1</strain>
    </source>
</reference>
<comment type="similarity">
    <text evidence="1">Belongs to the bacterial ring-hydroxylating dioxygenase beta subunit family.</text>
</comment>
<accession>C8CHR0</accession>
<dbReference type="SUPFAM" id="SSF54427">
    <property type="entry name" value="NTF2-like"/>
    <property type="match status" value="1"/>
</dbReference>
<organism evidence="3">
    <name type="scientific">Sphingomonas sp. DN1</name>
    <dbReference type="NCBI Taxonomy" id="668905"/>
    <lineage>
        <taxon>Bacteria</taxon>
        <taxon>Pseudomonadati</taxon>
        <taxon>Pseudomonadota</taxon>
        <taxon>Alphaproteobacteria</taxon>
        <taxon>Sphingomonadales</taxon>
        <taxon>Sphingomonadaceae</taxon>
        <taxon>Sphingomonas</taxon>
    </lineage>
</organism>
<proteinExistence type="inferred from homology"/>
<evidence type="ECO:0000256" key="2">
    <source>
        <dbReference type="ARBA" id="ARBA00023002"/>
    </source>
</evidence>
<dbReference type="EMBL" id="GQ403988">
    <property type="protein sequence ID" value="ACV31387.1"/>
    <property type="molecule type" value="Genomic_DNA"/>
</dbReference>
<dbReference type="PANTHER" id="PTHR41534">
    <property type="entry name" value="BLR3401 PROTEIN"/>
    <property type="match status" value="1"/>
</dbReference>
<dbReference type="Gene3D" id="3.10.450.50">
    <property type="match status" value="1"/>
</dbReference>
<dbReference type="AlphaFoldDB" id="C8CHR0"/>
<protein>
    <submittedName>
        <fullName evidence="3">Putative toluene/benzoate dioxygenase small subunit</fullName>
    </submittedName>
</protein>
<dbReference type="GO" id="GO:0051213">
    <property type="term" value="F:dioxygenase activity"/>
    <property type="evidence" value="ECO:0007669"/>
    <property type="project" value="UniProtKB-KW"/>
</dbReference>
<dbReference type="Pfam" id="PF00866">
    <property type="entry name" value="Ring_hydroxyl_B"/>
    <property type="match status" value="1"/>
</dbReference>
<dbReference type="PANTHER" id="PTHR41534:SF1">
    <property type="entry name" value="BLR3401 PROTEIN"/>
    <property type="match status" value="1"/>
</dbReference>
<keyword evidence="3" id="KW-0223">Dioxygenase</keyword>
<dbReference type="InterPro" id="IPR032710">
    <property type="entry name" value="NTF2-like_dom_sf"/>
</dbReference>
<keyword evidence="2" id="KW-0560">Oxidoreductase</keyword>
<sequence>MDQPDEHRNRPGDCRTYCQGRPGVGAMTAADTQWLAVHRFLGREAVALDDKDWDTWLSLYAEDAEYWAPAWDDRERLTADPQREISLIYYHNRGGLEDRVFRIRTGRSSASTPGPRTSHVFTLLSTEEGDGLVRARTSWTVTSVLDGAVTVYSGSAFYDLEPAGRSYVIKRKKTVIINDLAQTMLDVYSI</sequence>
<evidence type="ECO:0000256" key="1">
    <source>
        <dbReference type="ARBA" id="ARBA00009570"/>
    </source>
</evidence>
<name>C8CHR0_9SPHN</name>